<protein>
    <submittedName>
        <fullName evidence="5">Citrate (Re)-synthase</fullName>
        <ecNumber evidence="5">2.3.3.3</ecNumber>
    </submittedName>
</protein>
<dbReference type="InterPro" id="IPR054691">
    <property type="entry name" value="LeuA/HCS_post-cat"/>
</dbReference>
<proteinExistence type="inferred from homology"/>
<feature type="domain" description="Pyruvate carboxyltransferase" evidence="4">
    <location>
        <begin position="21"/>
        <end position="282"/>
    </location>
</feature>
<dbReference type="EMBL" id="CP131061">
    <property type="protein sequence ID" value="WNY27224.1"/>
    <property type="molecule type" value="Genomic_DNA"/>
</dbReference>
<evidence type="ECO:0000259" key="4">
    <source>
        <dbReference type="PROSITE" id="PS50991"/>
    </source>
</evidence>
<dbReference type="GeneID" id="89228434"/>
<evidence type="ECO:0000256" key="2">
    <source>
        <dbReference type="ARBA" id="ARBA00022679"/>
    </source>
</evidence>
<comment type="catalytic activity">
    <reaction evidence="3">
        <text>acetyl-CoA + 2-oxoglutarate + H2O = (2R)-homocitrate + CoA + H(+)</text>
        <dbReference type="Rhea" id="RHEA:12929"/>
        <dbReference type="ChEBI" id="CHEBI:15377"/>
        <dbReference type="ChEBI" id="CHEBI:15378"/>
        <dbReference type="ChEBI" id="CHEBI:16810"/>
        <dbReference type="ChEBI" id="CHEBI:57287"/>
        <dbReference type="ChEBI" id="CHEBI:57288"/>
        <dbReference type="ChEBI" id="CHEBI:58884"/>
        <dbReference type="EC" id="2.3.3.14"/>
    </reaction>
    <physiologicalReaction direction="left-to-right" evidence="3">
        <dbReference type="Rhea" id="RHEA:12930"/>
    </physiologicalReaction>
</comment>
<keyword evidence="6" id="KW-1185">Reference proteome</keyword>
<evidence type="ECO:0000256" key="1">
    <source>
        <dbReference type="ARBA" id="ARBA00006154"/>
    </source>
</evidence>
<dbReference type="Pfam" id="PF00682">
    <property type="entry name" value="HMGL-like"/>
    <property type="match status" value="1"/>
</dbReference>
<sequence length="423" mass="47544">MTLYESYEDMPKLNNLSQDEIFISDSTIRDGSQMPGIVMTREFKVNCYEYLHKIGIEKVEAFVFNKREIDAVKTMLDIGYECPVVTGWARAVPADIDKVLAVDGLSETGILMSVSDSHIFAKMRLAGREQAEEKYLNALQYAVDHGLKTRAHLEDMTRADNPGFTYPLVKKILEIDPDCILRICDTVGYGLPFEQFNEPYSIPEMVRSLKKLGARHIETHVHDDYGLGAANSLSGYLAGADWTSVTFLGIGERAGNTGMEKILLFLADRVAGFKKYDLSCLTEFAHYMEKSIGIKLPSNKPVVGRNVFAHESGIHAAGVLKNPFIYEAYPPELVGGERFVLLGDSSGLDSVKFKVEEAMKEILKANITLEKTDPRLKKIQAEIQSLYDNELRTSCISDEELVYYVEKYFLTRPIREDGEEEIA</sequence>
<dbReference type="Proteomes" id="UP001304970">
    <property type="component" value="Chromosome"/>
</dbReference>
<accession>A0AA96V626</accession>
<evidence type="ECO:0000256" key="3">
    <source>
        <dbReference type="ARBA" id="ARBA00048363"/>
    </source>
</evidence>
<dbReference type="Pfam" id="PF22617">
    <property type="entry name" value="HCS_D2"/>
    <property type="match status" value="1"/>
</dbReference>
<organism evidence="5 6">
    <name type="scientific">Methanolapillus ohkumae</name>
    <dbReference type="NCBI Taxonomy" id="3028298"/>
    <lineage>
        <taxon>Archaea</taxon>
        <taxon>Methanobacteriati</taxon>
        <taxon>Methanobacteriota</taxon>
        <taxon>Stenosarchaea group</taxon>
        <taxon>Methanomicrobia</taxon>
        <taxon>Methanosarcinales</taxon>
        <taxon>Methanosarcinaceae</taxon>
        <taxon>Methanolapillus</taxon>
    </lineage>
</organism>
<dbReference type="InterPro" id="IPR000891">
    <property type="entry name" value="PYR_CT"/>
</dbReference>
<dbReference type="GO" id="GO:0004410">
    <property type="term" value="F:homocitrate synthase activity"/>
    <property type="evidence" value="ECO:0007669"/>
    <property type="project" value="UniProtKB-EC"/>
</dbReference>
<reference evidence="5 6" key="1">
    <citation type="submission" date="2023-07" db="EMBL/GenBank/DDBJ databases">
        <title>Closed genome sequence of Methanosarcinaceae archaeon Am2.</title>
        <authorList>
            <person name="Poehlein A."/>
            <person name="Protasov E."/>
            <person name="Platt K."/>
            <person name="Reeh H."/>
            <person name="Daniel R."/>
            <person name="Brune A."/>
        </authorList>
    </citation>
    <scope>NUCLEOTIDE SEQUENCE [LARGE SCALE GENOMIC DNA]</scope>
    <source>
        <strain evidence="5 6">Am2</strain>
    </source>
</reference>
<comment type="similarity">
    <text evidence="1">Belongs to the alpha-IPM synthase/homocitrate synthase family.</text>
</comment>
<keyword evidence="5" id="KW-0012">Acyltransferase</keyword>
<dbReference type="PANTHER" id="PTHR42880">
    <property type="entry name" value="HOMOCITRATE SYNTHASE"/>
    <property type="match status" value="1"/>
</dbReference>
<dbReference type="InterPro" id="IPR002034">
    <property type="entry name" value="AIPM/Hcit_synth_CS"/>
</dbReference>
<keyword evidence="2 5" id="KW-0808">Transferase</keyword>
<dbReference type="InterPro" id="IPR013785">
    <property type="entry name" value="Aldolase_TIM"/>
</dbReference>
<name>A0AA96V626_9EURY</name>
<dbReference type="AlphaFoldDB" id="A0AA96V626"/>
<dbReference type="SUPFAM" id="SSF51569">
    <property type="entry name" value="Aldolase"/>
    <property type="match status" value="1"/>
</dbReference>
<dbReference type="Gene3D" id="1.10.238.260">
    <property type="match status" value="1"/>
</dbReference>
<dbReference type="GO" id="GO:0019752">
    <property type="term" value="P:carboxylic acid metabolic process"/>
    <property type="evidence" value="ECO:0007669"/>
    <property type="project" value="InterPro"/>
</dbReference>
<evidence type="ECO:0000313" key="5">
    <source>
        <dbReference type="EMBL" id="WNY27224.1"/>
    </source>
</evidence>
<dbReference type="Gene3D" id="3.20.20.70">
    <property type="entry name" value="Aldolase class I"/>
    <property type="match status" value="1"/>
</dbReference>
<evidence type="ECO:0000313" key="6">
    <source>
        <dbReference type="Proteomes" id="UP001304970"/>
    </source>
</evidence>
<dbReference type="PROSITE" id="PS00816">
    <property type="entry name" value="AIPM_HOMOCIT_SYNTH_2"/>
    <property type="match status" value="1"/>
</dbReference>
<gene>
    <name evidence="5" type="ORF">MsAm2_10160</name>
</gene>
<dbReference type="PROSITE" id="PS50991">
    <property type="entry name" value="PYR_CT"/>
    <property type="match status" value="1"/>
</dbReference>
<dbReference type="EC" id="2.3.3.3" evidence="5"/>
<dbReference type="GO" id="GO:0036440">
    <property type="term" value="F:citrate synthase activity"/>
    <property type="evidence" value="ECO:0007669"/>
    <property type="project" value="UniProtKB-EC"/>
</dbReference>
<dbReference type="RefSeq" id="WP_338097200.1">
    <property type="nucleotide sequence ID" value="NZ_CP131061.1"/>
</dbReference>
<dbReference type="PANTHER" id="PTHR42880:SF1">
    <property type="entry name" value="ISOPROPYLMALATE_HOMOCITRATE_CITRAMALATE SYNTHASE FAMILY PROTEIN"/>
    <property type="match status" value="1"/>
</dbReference>